<dbReference type="Proteomes" id="UP000774000">
    <property type="component" value="Unassembled WGS sequence"/>
</dbReference>
<keyword evidence="2" id="KW-1185">Reference proteome</keyword>
<organism evidence="1 2">
    <name type="scientific">Halanaerobacter jeridensis</name>
    <dbReference type="NCBI Taxonomy" id="706427"/>
    <lineage>
        <taxon>Bacteria</taxon>
        <taxon>Bacillati</taxon>
        <taxon>Bacillota</taxon>
        <taxon>Clostridia</taxon>
        <taxon>Halanaerobiales</taxon>
        <taxon>Halobacteroidaceae</taxon>
        <taxon>Halanaerobacter</taxon>
    </lineage>
</organism>
<dbReference type="AlphaFoldDB" id="A0A938XR14"/>
<accession>A0A938XR14</accession>
<comment type="caution">
    <text evidence="1">The sequence shown here is derived from an EMBL/GenBank/DDBJ whole genome shotgun (WGS) entry which is preliminary data.</text>
</comment>
<sequence>MTRKNSEAVKRKKVIRIKTSKIVILVVTWHCQVNGCMI</sequence>
<name>A0A938XR14_9FIRM</name>
<evidence type="ECO:0000313" key="1">
    <source>
        <dbReference type="EMBL" id="MBM7557982.1"/>
    </source>
</evidence>
<gene>
    <name evidence="1" type="ORF">JOC47_002851</name>
</gene>
<evidence type="ECO:0000313" key="2">
    <source>
        <dbReference type="Proteomes" id="UP000774000"/>
    </source>
</evidence>
<reference evidence="1" key="1">
    <citation type="submission" date="2021-01" db="EMBL/GenBank/DDBJ databases">
        <title>Genomic Encyclopedia of Type Strains, Phase IV (KMG-IV): sequencing the most valuable type-strain genomes for metagenomic binning, comparative biology and taxonomic classification.</title>
        <authorList>
            <person name="Goeker M."/>
        </authorList>
    </citation>
    <scope>NUCLEOTIDE SEQUENCE</scope>
    <source>
        <strain evidence="1">DSM 23230</strain>
    </source>
</reference>
<protein>
    <submittedName>
        <fullName evidence="1">Uncharacterized protein</fullName>
    </submittedName>
</protein>
<proteinExistence type="predicted"/>
<dbReference type="EMBL" id="JAFBDQ010000021">
    <property type="protein sequence ID" value="MBM7557982.1"/>
    <property type="molecule type" value="Genomic_DNA"/>
</dbReference>